<feature type="transmembrane region" description="Helical" evidence="16">
    <location>
        <begin position="764"/>
        <end position="780"/>
    </location>
</feature>
<evidence type="ECO:0000256" key="3">
    <source>
        <dbReference type="ARBA" id="ARBA00022448"/>
    </source>
</evidence>
<evidence type="ECO:0000256" key="16">
    <source>
        <dbReference type="SAM" id="Phobius"/>
    </source>
</evidence>
<dbReference type="InterPro" id="IPR059000">
    <property type="entry name" value="ATPase_P-type_domA"/>
</dbReference>
<feature type="transmembrane region" description="Helical" evidence="16">
    <location>
        <begin position="233"/>
        <end position="255"/>
    </location>
</feature>
<dbReference type="Gene3D" id="3.40.1110.10">
    <property type="entry name" value="Calcium-transporting ATPase, cytoplasmic domain N"/>
    <property type="match status" value="1"/>
</dbReference>
<dbReference type="InterPro" id="IPR006068">
    <property type="entry name" value="ATPase_P-typ_cation-transptr_C"/>
</dbReference>
<keyword evidence="4" id="KW-0109">Calcium transport</keyword>
<protein>
    <recommendedName>
        <fullName evidence="2">P-type Ca(2+) transporter</fullName>
        <ecNumber evidence="2">7.2.2.10</ecNumber>
    </recommendedName>
</protein>
<keyword evidence="13" id="KW-0406">Ion transport</keyword>
<dbReference type="SFLD" id="SFLDF00027">
    <property type="entry name" value="p-type_atpase"/>
    <property type="match status" value="1"/>
</dbReference>
<dbReference type="SMART" id="SM00831">
    <property type="entry name" value="Cation_ATPase_N"/>
    <property type="match status" value="1"/>
</dbReference>
<dbReference type="InterPro" id="IPR018303">
    <property type="entry name" value="ATPase_P-typ_P_site"/>
</dbReference>
<feature type="transmembrane region" description="Helical" evidence="16">
    <location>
        <begin position="729"/>
        <end position="752"/>
    </location>
</feature>
<feature type="transmembrane region" description="Helical" evidence="16">
    <location>
        <begin position="657"/>
        <end position="678"/>
    </location>
</feature>
<feature type="transmembrane region" description="Helical" evidence="16">
    <location>
        <begin position="46"/>
        <end position="64"/>
    </location>
</feature>
<sequence>MIRYNPEGLTSREVAESRERHGDNVITPPKDDSAWRLLAEKFRDPIIRILLLAAVLSLAIGFVHKDFTESIGIICAIILATCVGFWFEWDAQRRFRRLNRVNDDVAVKVMRDGAIREIPRREVVVGDVVYVESGETVPADGELVEAVSLKINESTLTGEPEVDKTVDEAHFDPEATYPSNVVMRGTTVADGYGVMVVTAVGDASEAGRVTEQATVQNDEQTPLDRQLTRLSQLIGRVGIALSVLIFCVMLGKALFLGDLLEQDWLTVSQQVLHIFMVSVAIIVMAVPEGLPMSITLSLAMSMRRMLRTNNLVRKMHACETMGAVTVICTDKTGTLTQNRMHVQELVRYDDLPERDFAEIVALNSTAFLDAGGHIIGNPTEGALLEWLRGRGEDYEPLRAGAKIVDRLTFSTERKYMATIIESGVSGRRILCVKGAPEIVRAMCAADGCDERIAAQLLGFQNHAMRTLAVAWAETQASECLGAVAAGGLRFSAVAAILDPVREDVPAAVRQCLNAGIGVKIVTGDTPATAREIARQIGLWDDAHDTDRNHITGAEFAAAGDEELLDRVQELKIMSRARPLDKQRLVRLLQQKGEVVAVTGDGTNDAPALNFANVGLSMGSGTSVAKDASDITLLDDSFASIATAVMWGRSLYRNIQRFVLFQLTINFAAILICFVGAVFGTDMPLTVVQILWVNIIMDTFAAMAMASLPPSAEVMGDRPRPRDEFIITPAMARTIFTCGGVMVLALLGMLFGWTFSEEGMTVRRLTLFFSTFVFFQFWNMFNAKGFETRHSVFTCLKGCREFFLILLAIAVGQVLIVELGGEVFRTVPLTWREWAEVICLTSLLAAGGEAVRALRRRKNA</sequence>
<feature type="transmembrane region" description="Helical" evidence="16">
    <location>
        <begin position="70"/>
        <end position="89"/>
    </location>
</feature>
<gene>
    <name evidence="18" type="ORF">A5CPEGH6_08420</name>
</gene>
<dbReference type="GeneID" id="98672821"/>
<dbReference type="Proteomes" id="UP000319374">
    <property type="component" value="Chromosome"/>
</dbReference>
<dbReference type="SFLD" id="SFLDS00003">
    <property type="entry name" value="Haloacid_Dehalogenase"/>
    <property type="match status" value="1"/>
</dbReference>
<dbReference type="InterPro" id="IPR036412">
    <property type="entry name" value="HAD-like_sf"/>
</dbReference>
<evidence type="ECO:0000256" key="10">
    <source>
        <dbReference type="ARBA" id="ARBA00022842"/>
    </source>
</evidence>
<dbReference type="PRINTS" id="PR00119">
    <property type="entry name" value="CATATPASE"/>
</dbReference>
<dbReference type="OrthoDB" id="1521937at2"/>
<comment type="subcellular location">
    <subcellularLocation>
        <location evidence="1">Endomembrane system</location>
        <topology evidence="1">Multi-pass membrane protein</topology>
    </subcellularLocation>
</comment>
<dbReference type="SUPFAM" id="SSF81665">
    <property type="entry name" value="Calcium ATPase, transmembrane domain M"/>
    <property type="match status" value="1"/>
</dbReference>
<dbReference type="SUPFAM" id="SSF81653">
    <property type="entry name" value="Calcium ATPase, transduction domain A"/>
    <property type="match status" value="1"/>
</dbReference>
<accession>A0A4Y1X0D6</accession>
<keyword evidence="19" id="KW-1185">Reference proteome</keyword>
<evidence type="ECO:0000313" key="18">
    <source>
        <dbReference type="EMBL" id="BBL06204.1"/>
    </source>
</evidence>
<dbReference type="EC" id="7.2.2.10" evidence="2"/>
<evidence type="ECO:0000256" key="8">
    <source>
        <dbReference type="ARBA" id="ARBA00022837"/>
    </source>
</evidence>
<keyword evidence="12 16" id="KW-1133">Transmembrane helix</keyword>
<evidence type="ECO:0000256" key="12">
    <source>
        <dbReference type="ARBA" id="ARBA00022989"/>
    </source>
</evidence>
<dbReference type="SUPFAM" id="SSF81660">
    <property type="entry name" value="Metal cation-transporting ATPase, ATP-binding domain N"/>
    <property type="match status" value="1"/>
</dbReference>
<keyword evidence="3" id="KW-0813">Transport</keyword>
<dbReference type="Pfam" id="PF00690">
    <property type="entry name" value="Cation_ATPase_N"/>
    <property type="match status" value="1"/>
</dbReference>
<evidence type="ECO:0000256" key="9">
    <source>
        <dbReference type="ARBA" id="ARBA00022840"/>
    </source>
</evidence>
<feature type="compositionally biased region" description="Basic and acidic residues" evidence="15">
    <location>
        <begin position="13"/>
        <end position="25"/>
    </location>
</feature>
<dbReference type="FunFam" id="3.40.50.1000:FF:000129">
    <property type="entry name" value="Calcium-translocating P-type ATPase PMCA-type"/>
    <property type="match status" value="1"/>
</dbReference>
<dbReference type="InterPro" id="IPR004014">
    <property type="entry name" value="ATPase_P-typ_cation-transptr_N"/>
</dbReference>
<dbReference type="InterPro" id="IPR001757">
    <property type="entry name" value="P_typ_ATPase"/>
</dbReference>
<dbReference type="PROSITE" id="PS00154">
    <property type="entry name" value="ATPASE_E1_E2"/>
    <property type="match status" value="1"/>
</dbReference>
<dbReference type="InterPro" id="IPR006408">
    <property type="entry name" value="P-type_ATPase_IIB"/>
</dbReference>
<dbReference type="PANTHER" id="PTHR24093:SF369">
    <property type="entry name" value="CALCIUM-TRANSPORTING ATPASE"/>
    <property type="match status" value="1"/>
</dbReference>
<evidence type="ECO:0000256" key="13">
    <source>
        <dbReference type="ARBA" id="ARBA00023065"/>
    </source>
</evidence>
<keyword evidence="8" id="KW-0106">Calcium</keyword>
<dbReference type="GO" id="GO:0046872">
    <property type="term" value="F:metal ion binding"/>
    <property type="evidence" value="ECO:0007669"/>
    <property type="project" value="UniProtKB-KW"/>
</dbReference>
<dbReference type="RefSeq" id="WP_141428042.1">
    <property type="nucleotide sequence ID" value="NZ_AP019736.1"/>
</dbReference>
<keyword evidence="10" id="KW-0460">Magnesium</keyword>
<dbReference type="PRINTS" id="PR00120">
    <property type="entry name" value="HATPASE"/>
</dbReference>
<dbReference type="GO" id="GO:0012505">
    <property type="term" value="C:endomembrane system"/>
    <property type="evidence" value="ECO:0007669"/>
    <property type="project" value="UniProtKB-SubCell"/>
</dbReference>
<dbReference type="InterPro" id="IPR044492">
    <property type="entry name" value="P_typ_ATPase_HD_dom"/>
</dbReference>
<evidence type="ECO:0000256" key="1">
    <source>
        <dbReference type="ARBA" id="ARBA00004127"/>
    </source>
</evidence>
<dbReference type="SUPFAM" id="SSF56784">
    <property type="entry name" value="HAD-like"/>
    <property type="match status" value="1"/>
</dbReference>
<evidence type="ECO:0000259" key="17">
    <source>
        <dbReference type="SMART" id="SM00831"/>
    </source>
</evidence>
<dbReference type="NCBIfam" id="TIGR01494">
    <property type="entry name" value="ATPase_P-type"/>
    <property type="match status" value="2"/>
</dbReference>
<dbReference type="GO" id="GO:0005388">
    <property type="term" value="F:P-type calcium transporter activity"/>
    <property type="evidence" value="ECO:0007669"/>
    <property type="project" value="UniProtKB-EC"/>
</dbReference>
<dbReference type="EMBL" id="AP019736">
    <property type="protein sequence ID" value="BBL06204.1"/>
    <property type="molecule type" value="Genomic_DNA"/>
</dbReference>
<dbReference type="Gene3D" id="2.70.150.10">
    <property type="entry name" value="Calcium-transporting ATPase, cytoplasmic transduction domain A"/>
    <property type="match status" value="1"/>
</dbReference>
<keyword evidence="9" id="KW-0067">ATP-binding</keyword>
<evidence type="ECO:0000256" key="14">
    <source>
        <dbReference type="ARBA" id="ARBA00023136"/>
    </source>
</evidence>
<dbReference type="InterPro" id="IPR023299">
    <property type="entry name" value="ATPase_P-typ_cyto_dom_N"/>
</dbReference>
<dbReference type="InterPro" id="IPR008250">
    <property type="entry name" value="ATPase_P-typ_transduc_dom_A_sf"/>
</dbReference>
<feature type="transmembrane region" description="Helical" evidence="16">
    <location>
        <begin position="832"/>
        <end position="853"/>
    </location>
</feature>
<dbReference type="AlphaFoldDB" id="A0A4Y1X0D6"/>
<dbReference type="GO" id="GO:0005886">
    <property type="term" value="C:plasma membrane"/>
    <property type="evidence" value="ECO:0007669"/>
    <property type="project" value="TreeGrafter"/>
</dbReference>
<feature type="transmembrane region" description="Helical" evidence="16">
    <location>
        <begin position="275"/>
        <end position="299"/>
    </location>
</feature>
<feature type="transmembrane region" description="Helical" evidence="16">
    <location>
        <begin position="801"/>
        <end position="820"/>
    </location>
</feature>
<dbReference type="InterPro" id="IPR023298">
    <property type="entry name" value="ATPase_P-typ_TM_dom_sf"/>
</dbReference>
<dbReference type="KEGG" id="ada:A5CPEGH6_08420"/>
<feature type="transmembrane region" description="Helical" evidence="16">
    <location>
        <begin position="690"/>
        <end position="708"/>
    </location>
</feature>
<dbReference type="Gene3D" id="3.40.50.1000">
    <property type="entry name" value="HAD superfamily/HAD-like"/>
    <property type="match status" value="1"/>
</dbReference>
<evidence type="ECO:0000256" key="2">
    <source>
        <dbReference type="ARBA" id="ARBA00012790"/>
    </source>
</evidence>
<dbReference type="GO" id="GO:0016887">
    <property type="term" value="F:ATP hydrolysis activity"/>
    <property type="evidence" value="ECO:0007669"/>
    <property type="project" value="InterPro"/>
</dbReference>
<evidence type="ECO:0000256" key="7">
    <source>
        <dbReference type="ARBA" id="ARBA00022741"/>
    </source>
</evidence>
<keyword evidence="11" id="KW-1278">Translocase</keyword>
<dbReference type="GO" id="GO:0005524">
    <property type="term" value="F:ATP binding"/>
    <property type="evidence" value="ECO:0007669"/>
    <property type="project" value="UniProtKB-KW"/>
</dbReference>
<evidence type="ECO:0000256" key="6">
    <source>
        <dbReference type="ARBA" id="ARBA00022723"/>
    </source>
</evidence>
<keyword evidence="7" id="KW-0547">Nucleotide-binding</keyword>
<feature type="region of interest" description="Disordered" evidence="15">
    <location>
        <begin position="1"/>
        <end position="25"/>
    </location>
</feature>
<dbReference type="NCBIfam" id="TIGR01517">
    <property type="entry name" value="ATPase-IIB_Ca"/>
    <property type="match status" value="1"/>
</dbReference>
<name>A0A4Y1X0D6_9BACT</name>
<dbReference type="PANTHER" id="PTHR24093">
    <property type="entry name" value="CATION TRANSPORTING ATPASE"/>
    <property type="match status" value="1"/>
</dbReference>
<proteinExistence type="predicted"/>
<feature type="domain" description="Cation-transporting P-type ATPase N-terminal" evidence="17">
    <location>
        <begin position="1"/>
        <end position="62"/>
    </location>
</feature>
<dbReference type="Pfam" id="PF00122">
    <property type="entry name" value="E1-E2_ATPase"/>
    <property type="match status" value="1"/>
</dbReference>
<evidence type="ECO:0000256" key="15">
    <source>
        <dbReference type="SAM" id="MobiDB-lite"/>
    </source>
</evidence>
<reference evidence="19" key="1">
    <citation type="submission" date="2019-06" db="EMBL/GenBank/DDBJ databases">
        <title>Alistipes onderdonkii subsp. vulgaris subsp. nov., Alistipes dispar sp. nov. and Alistipes communis sp. nov., isolated from human faeces, and creation of Alistipes onderdonkii subsp. onderdonkii subsp. nov.</title>
        <authorList>
            <person name="Sakamoto M."/>
            <person name="Ikeyama N."/>
            <person name="Ogata Y."/>
            <person name="Suda W."/>
            <person name="Iino T."/>
            <person name="Hattori M."/>
            <person name="Ohkuma M."/>
        </authorList>
    </citation>
    <scope>NUCLEOTIDE SEQUENCE [LARGE SCALE GENOMIC DNA]</scope>
    <source>
        <strain evidence="19">5CPEGH6</strain>
    </source>
</reference>
<evidence type="ECO:0000256" key="11">
    <source>
        <dbReference type="ARBA" id="ARBA00022967"/>
    </source>
</evidence>
<evidence type="ECO:0000256" key="4">
    <source>
        <dbReference type="ARBA" id="ARBA00022568"/>
    </source>
</evidence>
<evidence type="ECO:0000256" key="5">
    <source>
        <dbReference type="ARBA" id="ARBA00022692"/>
    </source>
</evidence>
<dbReference type="InterPro" id="IPR023214">
    <property type="entry name" value="HAD_sf"/>
</dbReference>
<dbReference type="Gene3D" id="1.20.1110.10">
    <property type="entry name" value="Calcium-transporting ATPase, transmembrane domain"/>
    <property type="match status" value="2"/>
</dbReference>
<dbReference type="Pfam" id="PF00689">
    <property type="entry name" value="Cation_ATPase_C"/>
    <property type="match status" value="1"/>
</dbReference>
<keyword evidence="5 16" id="KW-0812">Transmembrane</keyword>
<dbReference type="SFLD" id="SFLDG00002">
    <property type="entry name" value="C1.7:_P-type_atpase_like"/>
    <property type="match status" value="1"/>
</dbReference>
<organism evidence="18 19">
    <name type="scientific">Alistipes dispar</name>
    <dbReference type="NCBI Taxonomy" id="2585119"/>
    <lineage>
        <taxon>Bacteria</taxon>
        <taxon>Pseudomonadati</taxon>
        <taxon>Bacteroidota</taxon>
        <taxon>Bacteroidia</taxon>
        <taxon>Bacteroidales</taxon>
        <taxon>Rikenellaceae</taxon>
        <taxon>Alistipes</taxon>
    </lineage>
</organism>
<dbReference type="Pfam" id="PF13246">
    <property type="entry name" value="Cation_ATPase"/>
    <property type="match status" value="1"/>
</dbReference>
<keyword evidence="6" id="KW-0479">Metal-binding</keyword>
<evidence type="ECO:0000313" key="19">
    <source>
        <dbReference type="Proteomes" id="UP000319374"/>
    </source>
</evidence>
<keyword evidence="14 16" id="KW-0472">Membrane</keyword>